<sequence>MTRPGKFRPLSRLFRWFGRDDGNATIEFVILFPVFITLMLSCFESALLMTRQVMLERALDMAVRGLRLGRWPNIEHDEFKQIVCDRAGIIPQCNEVLMVELRAIPKTTWDLPSPAATCVNRDEPIQPMTSFLQGPENELMLVRACVKADPFFPGTGLGLQLSQTDDGGYALISTSTFVNEPAAGS</sequence>
<comment type="caution">
    <text evidence="3">The sequence shown here is derived from an EMBL/GenBank/DDBJ whole genome shotgun (WGS) entry which is preliminary data.</text>
</comment>
<keyword evidence="1" id="KW-0472">Membrane</keyword>
<feature type="domain" description="TadE-like" evidence="2">
    <location>
        <begin position="22"/>
        <end position="64"/>
    </location>
</feature>
<evidence type="ECO:0000259" key="2">
    <source>
        <dbReference type="Pfam" id="PF07811"/>
    </source>
</evidence>
<organism evidence="3 4">
    <name type="scientific">Rhodovulum iodosum</name>
    <dbReference type="NCBI Taxonomy" id="68291"/>
    <lineage>
        <taxon>Bacteria</taxon>
        <taxon>Pseudomonadati</taxon>
        <taxon>Pseudomonadota</taxon>
        <taxon>Alphaproteobacteria</taxon>
        <taxon>Rhodobacterales</taxon>
        <taxon>Paracoccaceae</taxon>
        <taxon>Rhodovulum</taxon>
    </lineage>
</organism>
<evidence type="ECO:0000256" key="1">
    <source>
        <dbReference type="SAM" id="Phobius"/>
    </source>
</evidence>
<protein>
    <submittedName>
        <fullName evidence="3">Flp pilus assembly protein TadG</fullName>
    </submittedName>
</protein>
<dbReference type="EMBL" id="JBEHHI010000001">
    <property type="protein sequence ID" value="MEX5726868.1"/>
    <property type="molecule type" value="Genomic_DNA"/>
</dbReference>
<dbReference type="Proteomes" id="UP001560019">
    <property type="component" value="Unassembled WGS sequence"/>
</dbReference>
<gene>
    <name evidence="3" type="ORF">Ga0609869_000221</name>
</gene>
<dbReference type="RefSeq" id="WP_125404312.1">
    <property type="nucleotide sequence ID" value="NZ_JBEHHI010000001.1"/>
</dbReference>
<feature type="transmembrane region" description="Helical" evidence="1">
    <location>
        <begin position="28"/>
        <end position="49"/>
    </location>
</feature>
<keyword evidence="1" id="KW-1133">Transmembrane helix</keyword>
<evidence type="ECO:0000313" key="4">
    <source>
        <dbReference type="Proteomes" id="UP001560019"/>
    </source>
</evidence>
<keyword evidence="1" id="KW-0812">Transmembrane</keyword>
<reference evidence="3 4" key="1">
    <citation type="submission" date="2024-06" db="EMBL/GenBank/DDBJ databases">
        <title>Genome of Rhodovulum iodosum, a marine photoferrotroph.</title>
        <authorList>
            <person name="Bianchini G."/>
            <person name="Nikeleit V."/>
            <person name="Kappler A."/>
            <person name="Bryce C."/>
            <person name="Sanchez-Baracaldo P."/>
        </authorList>
    </citation>
    <scope>NUCLEOTIDE SEQUENCE [LARGE SCALE GENOMIC DNA]</scope>
    <source>
        <strain evidence="3 4">UT/N1</strain>
    </source>
</reference>
<keyword evidence="4" id="KW-1185">Reference proteome</keyword>
<dbReference type="Pfam" id="PF07811">
    <property type="entry name" value="TadE"/>
    <property type="match status" value="1"/>
</dbReference>
<evidence type="ECO:0000313" key="3">
    <source>
        <dbReference type="EMBL" id="MEX5726868.1"/>
    </source>
</evidence>
<proteinExistence type="predicted"/>
<name>A0ABV3XR49_9RHOB</name>
<dbReference type="InterPro" id="IPR012495">
    <property type="entry name" value="TadE-like_dom"/>
</dbReference>
<accession>A0ABV3XR49</accession>